<keyword evidence="4 9" id="KW-0378">Hydrolase</keyword>
<dbReference type="VEuPathDB" id="FungiDB:UREG_02055"/>
<dbReference type="PROSITE" id="PS01095">
    <property type="entry name" value="GH18_1"/>
    <property type="match status" value="1"/>
</dbReference>
<protein>
    <recommendedName>
        <fullName evidence="3">chitinase</fullName>
        <ecNumber evidence="3">3.2.1.14</ecNumber>
    </recommendedName>
</protein>
<dbReference type="SUPFAM" id="SSF54556">
    <property type="entry name" value="Chitinase insertion domain"/>
    <property type="match status" value="1"/>
</dbReference>
<dbReference type="HOGENOM" id="CLU_008176_0_0_1"/>
<dbReference type="Gene3D" id="3.20.20.80">
    <property type="entry name" value="Glycosidases"/>
    <property type="match status" value="2"/>
</dbReference>
<evidence type="ECO:0000313" key="13">
    <source>
        <dbReference type="Proteomes" id="UP000002058"/>
    </source>
</evidence>
<dbReference type="PANTHER" id="PTHR11177:SF402">
    <property type="entry name" value="CHITINASE"/>
    <property type="match status" value="1"/>
</dbReference>
<dbReference type="EC" id="3.2.1.14" evidence="3"/>
<dbReference type="GO" id="GO:0006032">
    <property type="term" value="P:chitin catabolic process"/>
    <property type="evidence" value="ECO:0007669"/>
    <property type="project" value="UniProtKB-KW"/>
</dbReference>
<dbReference type="PANTHER" id="PTHR11177">
    <property type="entry name" value="CHITINASE"/>
    <property type="match status" value="1"/>
</dbReference>
<dbReference type="eggNOG" id="KOG2806">
    <property type="taxonomic scope" value="Eukaryota"/>
</dbReference>
<comment type="catalytic activity">
    <reaction evidence="1">
        <text>Random endo-hydrolysis of N-acetyl-beta-D-glucosaminide (1-&gt;4)-beta-linkages in chitin and chitodextrins.</text>
        <dbReference type="EC" id="3.2.1.14"/>
    </reaction>
</comment>
<keyword evidence="5" id="KW-0146">Chitin degradation</keyword>
<accession>C4JK98</accession>
<dbReference type="InterPro" id="IPR001223">
    <property type="entry name" value="Glyco_hydro18_cat"/>
</dbReference>
<evidence type="ECO:0000256" key="6">
    <source>
        <dbReference type="ARBA" id="ARBA00023277"/>
    </source>
</evidence>
<dbReference type="EMBL" id="CH476615">
    <property type="protein sequence ID" value="EEP77206.1"/>
    <property type="molecule type" value="Genomic_DNA"/>
</dbReference>
<dbReference type="GO" id="GO:0008061">
    <property type="term" value="F:chitin binding"/>
    <property type="evidence" value="ECO:0007669"/>
    <property type="project" value="InterPro"/>
</dbReference>
<keyword evidence="13" id="KW-1185">Reference proteome</keyword>
<evidence type="ECO:0000256" key="7">
    <source>
        <dbReference type="ARBA" id="ARBA00023295"/>
    </source>
</evidence>
<dbReference type="SMART" id="SM00636">
    <property type="entry name" value="Glyco_18"/>
    <property type="match status" value="1"/>
</dbReference>
<reference evidence="13" key="1">
    <citation type="journal article" date="2009" name="Genome Res.">
        <title>Comparative genomic analyses of the human fungal pathogens Coccidioides and their relatives.</title>
        <authorList>
            <person name="Sharpton T.J."/>
            <person name="Stajich J.E."/>
            <person name="Rounsley S.D."/>
            <person name="Gardner M.J."/>
            <person name="Wortman J.R."/>
            <person name="Jordar V.S."/>
            <person name="Maiti R."/>
            <person name="Kodira C.D."/>
            <person name="Neafsey D.E."/>
            <person name="Zeng Q."/>
            <person name="Hung C.-Y."/>
            <person name="McMahan C."/>
            <person name="Muszewska A."/>
            <person name="Grynberg M."/>
            <person name="Mandel M.A."/>
            <person name="Kellner E.M."/>
            <person name="Barker B.M."/>
            <person name="Galgiani J.N."/>
            <person name="Orbach M.J."/>
            <person name="Kirkland T.N."/>
            <person name="Cole G.T."/>
            <person name="Henn M.R."/>
            <person name="Birren B.W."/>
            <person name="Taylor J.W."/>
        </authorList>
    </citation>
    <scope>NUCLEOTIDE SEQUENCE [LARGE SCALE GENOMIC DNA]</scope>
    <source>
        <strain evidence="13">UAMH 1704</strain>
    </source>
</reference>
<feature type="region of interest" description="Disordered" evidence="10">
    <location>
        <begin position="248"/>
        <end position="269"/>
    </location>
</feature>
<comment type="similarity">
    <text evidence="2">Belongs to the glycosyl hydrolase 18 family. Chitinase class V subfamily.</text>
</comment>
<feature type="region of interest" description="Disordered" evidence="10">
    <location>
        <begin position="732"/>
        <end position="752"/>
    </location>
</feature>
<dbReference type="GO" id="GO:0008843">
    <property type="term" value="F:endochitinase activity"/>
    <property type="evidence" value="ECO:0007669"/>
    <property type="project" value="UniProtKB-EC"/>
</dbReference>
<dbReference type="InterPro" id="IPR050314">
    <property type="entry name" value="Glycosyl_Hydrlase_18"/>
</dbReference>
<dbReference type="PROSITE" id="PS51910">
    <property type="entry name" value="GH18_2"/>
    <property type="match status" value="1"/>
</dbReference>
<dbReference type="AlphaFoldDB" id="C4JK98"/>
<evidence type="ECO:0000256" key="9">
    <source>
        <dbReference type="RuleBase" id="RU000489"/>
    </source>
</evidence>
<dbReference type="InterPro" id="IPR029070">
    <property type="entry name" value="Chitinase_insertion_sf"/>
</dbReference>
<name>C4JK98_UNCRE</name>
<keyword evidence="6" id="KW-0119">Carbohydrate metabolism</keyword>
<dbReference type="InterPro" id="IPR017853">
    <property type="entry name" value="GH"/>
</dbReference>
<evidence type="ECO:0000313" key="12">
    <source>
        <dbReference type="EMBL" id="EEP77206.1"/>
    </source>
</evidence>
<feature type="domain" description="GH18" evidence="11">
    <location>
        <begin position="1"/>
        <end position="256"/>
    </location>
</feature>
<evidence type="ECO:0000256" key="10">
    <source>
        <dbReference type="SAM" id="MobiDB-lite"/>
    </source>
</evidence>
<evidence type="ECO:0000256" key="1">
    <source>
        <dbReference type="ARBA" id="ARBA00000822"/>
    </source>
</evidence>
<dbReference type="InterPro" id="IPR011583">
    <property type="entry name" value="Chitinase_II/V-like_cat"/>
</dbReference>
<evidence type="ECO:0000256" key="3">
    <source>
        <dbReference type="ARBA" id="ARBA00012729"/>
    </source>
</evidence>
<evidence type="ECO:0000256" key="2">
    <source>
        <dbReference type="ARBA" id="ARBA00008682"/>
    </source>
</evidence>
<dbReference type="OrthoDB" id="4186705at2759"/>
<dbReference type="GO" id="GO:0000272">
    <property type="term" value="P:polysaccharide catabolic process"/>
    <property type="evidence" value="ECO:0007669"/>
    <property type="project" value="UniProtKB-KW"/>
</dbReference>
<sequence length="828" mass="89272">MTLVPESDIDLGLFKAFTGLKKRKPSLKTFISVGGWDAGGRIFTTMAHRASYRKAFIKSAVKLMDKYGFDGIDIDWEYPVAWERGYLKGFDIQRLERYVDWFNFMSYDIHEIEAGLDLLWRNGVDPGVVSLGLGFYGRSFTLKDPGCNQPGCAFIRRGRASGGAKAGECTGQSGVLSNYEINRILKSKSLTPASDQEAAVKWISWDSDQWVSYDDAETLRRKGEFANARCLGGTFAWALDLGGPGTLGRPETLNGSDLEGANPDGSDSGSGDVFISPNIFTESEPNIACVAPCTFILPPIPLGSSTTISFPPYSTSLEVAWPTTITITLPGGAVSTSTGLGRTILNTTLTIPPVTTTVIEVWNWILTDIEVTSTSHKITSSILPPPFVITDNQTVITVTRPVESTSGTTSTTDVVPPVTVITRPVTTRTITPPPFPWWSVNPVESPLPTLTYTQGPPSPLCEGDDCGKKCKKFCKEPCRYDCKDGDDFLDQNDRDRDRDVERRRCEGPDCSNGECAGIFCVTFGCIGFDCVDGICLGPLCKITTCTGSDCRKGRCIGPKCRTGSGCAGDDCSSNGRCIGPKCISFGCIGADCKPCSGSSCSGGWECTGPRCKIVTCKGSSCRNGLCSGSGCEPGNDGCDEAQTARRCTEMVSKVRPPKETTYSTTTSTICSTITACDAQPTTVTTTYSRDGIKTQRREVITYKKYKENPAQAACMKKALQIRRDNLSKLMFEPQNTPTTTRKRPEPTGPVEQKYSCKGSIRCKSAIKLGSDCQMAKAALVENTLYGNTPRCVSGGTCYAAPERSFMGCGVMVQGPEGKCELTGNQIAA</sequence>
<keyword evidence="8" id="KW-0624">Polysaccharide degradation</keyword>
<keyword evidence="7 9" id="KW-0326">Glycosidase</keyword>
<dbReference type="InterPro" id="IPR001579">
    <property type="entry name" value="Glyco_hydro_18_chit_AS"/>
</dbReference>
<proteinExistence type="inferred from homology"/>
<dbReference type="OMA" id="PWTHLYY"/>
<evidence type="ECO:0000256" key="5">
    <source>
        <dbReference type="ARBA" id="ARBA00023024"/>
    </source>
</evidence>
<dbReference type="RefSeq" id="XP_002542539.1">
    <property type="nucleotide sequence ID" value="XM_002542493.1"/>
</dbReference>
<dbReference type="STRING" id="336963.C4JK98"/>
<evidence type="ECO:0000256" key="8">
    <source>
        <dbReference type="ARBA" id="ARBA00023326"/>
    </source>
</evidence>
<evidence type="ECO:0000256" key="4">
    <source>
        <dbReference type="ARBA" id="ARBA00022801"/>
    </source>
</evidence>
<dbReference type="GeneID" id="8440492"/>
<dbReference type="Proteomes" id="UP000002058">
    <property type="component" value="Unassembled WGS sequence"/>
</dbReference>
<dbReference type="SUPFAM" id="SSF51445">
    <property type="entry name" value="(Trans)glycosidases"/>
    <property type="match status" value="1"/>
</dbReference>
<evidence type="ECO:0000259" key="11">
    <source>
        <dbReference type="PROSITE" id="PS51910"/>
    </source>
</evidence>
<dbReference type="Pfam" id="PF00704">
    <property type="entry name" value="Glyco_hydro_18"/>
    <property type="match status" value="2"/>
</dbReference>
<dbReference type="Gene3D" id="3.10.50.10">
    <property type="match status" value="1"/>
</dbReference>
<organism evidence="12 13">
    <name type="scientific">Uncinocarpus reesii (strain UAMH 1704)</name>
    <dbReference type="NCBI Taxonomy" id="336963"/>
    <lineage>
        <taxon>Eukaryota</taxon>
        <taxon>Fungi</taxon>
        <taxon>Dikarya</taxon>
        <taxon>Ascomycota</taxon>
        <taxon>Pezizomycotina</taxon>
        <taxon>Eurotiomycetes</taxon>
        <taxon>Eurotiomycetidae</taxon>
        <taxon>Onygenales</taxon>
        <taxon>Onygenaceae</taxon>
        <taxon>Uncinocarpus</taxon>
    </lineage>
</organism>
<dbReference type="InParanoid" id="C4JK98"/>
<dbReference type="KEGG" id="ure:UREG_02055"/>
<gene>
    <name evidence="12" type="ORF">UREG_02055</name>
</gene>